<dbReference type="Proteomes" id="UP001243757">
    <property type="component" value="Unassembled WGS sequence"/>
</dbReference>
<gene>
    <name evidence="1" type="ORF">QO033_07970</name>
</gene>
<evidence type="ECO:0000313" key="1">
    <source>
        <dbReference type="EMBL" id="MDK3017611.1"/>
    </source>
</evidence>
<name>A0ABT7EZ27_9RHOB</name>
<accession>A0ABT7EZ27</accession>
<keyword evidence="2" id="KW-1185">Reference proteome</keyword>
<evidence type="ECO:0008006" key="3">
    <source>
        <dbReference type="Google" id="ProtNLM"/>
    </source>
</evidence>
<protein>
    <recommendedName>
        <fullName evidence="3">DUF1376 domain-containing protein</fullName>
    </recommendedName>
</protein>
<dbReference type="RefSeq" id="WP_284480423.1">
    <property type="nucleotide sequence ID" value="NZ_JASNJD010000004.1"/>
</dbReference>
<comment type="caution">
    <text evidence="1">The sequence shown here is derived from an EMBL/GenBank/DDBJ whole genome shotgun (WGS) entry which is preliminary data.</text>
</comment>
<proteinExistence type="predicted"/>
<sequence length="203" mass="23430">MIPANAHLRPVEAGDVPEYPISREERLESHFFVEFHHNRWLSSSFRLLADPDVRAYGLDLFMVAQNEAPVGTLPTDDRLLARLLGLDLAVWQSLLKREITPLHKWQLTNCEGEIRWAHPVVTEIAVKAIGRRQKHLEASEAARERKRFERLKMQILKVGGSSQMAADESVLSWLDRWFQAEHAGRNRTEALVREGLNLMSRHR</sequence>
<evidence type="ECO:0000313" key="2">
    <source>
        <dbReference type="Proteomes" id="UP001243757"/>
    </source>
</evidence>
<organism evidence="1 2">
    <name type="scientific">Pseudodonghicola flavimaris</name>
    <dbReference type="NCBI Taxonomy" id="3050036"/>
    <lineage>
        <taxon>Bacteria</taxon>
        <taxon>Pseudomonadati</taxon>
        <taxon>Pseudomonadota</taxon>
        <taxon>Alphaproteobacteria</taxon>
        <taxon>Rhodobacterales</taxon>
        <taxon>Paracoccaceae</taxon>
        <taxon>Pseudodonghicola</taxon>
    </lineage>
</organism>
<reference evidence="1 2" key="1">
    <citation type="submission" date="2023-05" db="EMBL/GenBank/DDBJ databases">
        <title>Pseudodonghicola sp. nov.</title>
        <authorList>
            <person name="Huang J."/>
        </authorList>
    </citation>
    <scope>NUCLEOTIDE SEQUENCE [LARGE SCALE GENOMIC DNA]</scope>
    <source>
        <strain evidence="1 2">IC7</strain>
    </source>
</reference>
<dbReference type="EMBL" id="JASNJD010000004">
    <property type="protein sequence ID" value="MDK3017611.1"/>
    <property type="molecule type" value="Genomic_DNA"/>
</dbReference>